<dbReference type="EMBL" id="KV700147">
    <property type="protein sequence ID" value="OCF30551.1"/>
    <property type="molecule type" value="Genomic_DNA"/>
</dbReference>
<comment type="similarity">
    <text evidence="1">Belongs to the peptidase S9C family.</text>
</comment>
<organism evidence="6 7">
    <name type="scientific">Kwoniella heveanensis BCC8398</name>
    <dbReference type="NCBI Taxonomy" id="1296120"/>
    <lineage>
        <taxon>Eukaryota</taxon>
        <taxon>Fungi</taxon>
        <taxon>Dikarya</taxon>
        <taxon>Basidiomycota</taxon>
        <taxon>Agaricomycotina</taxon>
        <taxon>Tremellomycetes</taxon>
        <taxon>Tremellales</taxon>
        <taxon>Cryptococcaceae</taxon>
        <taxon>Kwoniella</taxon>
    </lineage>
</organism>
<evidence type="ECO:0000256" key="4">
    <source>
        <dbReference type="ARBA" id="ARBA00032829"/>
    </source>
</evidence>
<evidence type="ECO:0000313" key="6">
    <source>
        <dbReference type="EMBL" id="OCF30551.1"/>
    </source>
</evidence>
<feature type="domain" description="Peptidase S9 prolyl oligopeptidase catalytic" evidence="5">
    <location>
        <begin position="644"/>
        <end position="729"/>
    </location>
</feature>
<protein>
    <recommendedName>
        <fullName evidence="4">Dipeptidyl-peptidase V</fullName>
    </recommendedName>
</protein>
<evidence type="ECO:0000256" key="2">
    <source>
        <dbReference type="ARBA" id="ARBA00022729"/>
    </source>
</evidence>
<dbReference type="Proteomes" id="UP000092666">
    <property type="component" value="Unassembled WGS sequence"/>
</dbReference>
<dbReference type="InterPro" id="IPR029058">
    <property type="entry name" value="AB_hydrolase_fold"/>
</dbReference>
<accession>A0A1B9GHY3</accession>
<evidence type="ECO:0000259" key="5">
    <source>
        <dbReference type="Pfam" id="PF00326"/>
    </source>
</evidence>
<feature type="domain" description="Peptidase S9 prolyl oligopeptidase catalytic" evidence="5">
    <location>
        <begin position="499"/>
        <end position="612"/>
    </location>
</feature>
<evidence type="ECO:0000256" key="3">
    <source>
        <dbReference type="ARBA" id="ARBA00022801"/>
    </source>
</evidence>
<evidence type="ECO:0000313" key="7">
    <source>
        <dbReference type="Proteomes" id="UP000092666"/>
    </source>
</evidence>
<keyword evidence="3" id="KW-0378">Hydrolase</keyword>
<gene>
    <name evidence="6" type="ORF">I316_07819</name>
</gene>
<reference evidence="6 7" key="1">
    <citation type="submission" date="2013-07" db="EMBL/GenBank/DDBJ databases">
        <title>The Genome Sequence of Cryptococcus heveanensis BCC8398.</title>
        <authorList>
            <consortium name="The Broad Institute Genome Sequencing Platform"/>
            <person name="Cuomo C."/>
            <person name="Litvintseva A."/>
            <person name="Chen Y."/>
            <person name="Heitman J."/>
            <person name="Sun S."/>
            <person name="Springer D."/>
            <person name="Dromer F."/>
            <person name="Young S.K."/>
            <person name="Zeng Q."/>
            <person name="Gargeya S."/>
            <person name="Fitzgerald M."/>
            <person name="Abouelleil A."/>
            <person name="Alvarado L."/>
            <person name="Berlin A.M."/>
            <person name="Chapman S.B."/>
            <person name="Dewar J."/>
            <person name="Goldberg J."/>
            <person name="Griggs A."/>
            <person name="Gujja S."/>
            <person name="Hansen M."/>
            <person name="Howarth C."/>
            <person name="Imamovic A."/>
            <person name="Larimer J."/>
            <person name="McCowan C."/>
            <person name="Murphy C."/>
            <person name="Pearson M."/>
            <person name="Priest M."/>
            <person name="Roberts A."/>
            <person name="Saif S."/>
            <person name="Shea T."/>
            <person name="Sykes S."/>
            <person name="Wortman J."/>
            <person name="Nusbaum C."/>
            <person name="Birren B."/>
        </authorList>
    </citation>
    <scope>NUCLEOTIDE SEQUENCE [LARGE SCALE GENOMIC DNA]</scope>
    <source>
        <strain evidence="6 7">BCC8398</strain>
    </source>
</reference>
<dbReference type="GO" id="GO:0004252">
    <property type="term" value="F:serine-type endopeptidase activity"/>
    <property type="evidence" value="ECO:0007669"/>
    <property type="project" value="TreeGrafter"/>
</dbReference>
<dbReference type="GO" id="GO:0006508">
    <property type="term" value="P:proteolysis"/>
    <property type="evidence" value="ECO:0007669"/>
    <property type="project" value="InterPro"/>
</dbReference>
<dbReference type="PANTHER" id="PTHR42776">
    <property type="entry name" value="SERINE PEPTIDASE S9 FAMILY MEMBER"/>
    <property type="match status" value="1"/>
</dbReference>
<reference evidence="7" key="2">
    <citation type="submission" date="2013-12" db="EMBL/GenBank/DDBJ databases">
        <title>Evolution of pathogenesis and genome organization in the Tremellales.</title>
        <authorList>
            <person name="Cuomo C."/>
            <person name="Litvintseva A."/>
            <person name="Heitman J."/>
            <person name="Chen Y."/>
            <person name="Sun S."/>
            <person name="Springer D."/>
            <person name="Dromer F."/>
            <person name="Young S."/>
            <person name="Zeng Q."/>
            <person name="Chapman S."/>
            <person name="Gujja S."/>
            <person name="Saif S."/>
            <person name="Birren B."/>
        </authorList>
    </citation>
    <scope>NUCLEOTIDE SEQUENCE [LARGE SCALE GENOMIC DNA]</scope>
    <source>
        <strain evidence="7">BCC8398</strain>
    </source>
</reference>
<dbReference type="SUPFAM" id="SSF53474">
    <property type="entry name" value="alpha/beta-Hydrolases"/>
    <property type="match status" value="1"/>
</dbReference>
<dbReference type="OrthoDB" id="43744at2759"/>
<dbReference type="AlphaFoldDB" id="A0A1B9GHY3"/>
<dbReference type="PANTHER" id="PTHR42776:SF13">
    <property type="entry name" value="DIPEPTIDYL-PEPTIDASE 5"/>
    <property type="match status" value="1"/>
</dbReference>
<keyword evidence="2" id="KW-0732">Signal</keyword>
<dbReference type="InterPro" id="IPR001375">
    <property type="entry name" value="Peptidase_S9_cat"/>
</dbReference>
<evidence type="ECO:0000256" key="1">
    <source>
        <dbReference type="ARBA" id="ARBA00010040"/>
    </source>
</evidence>
<dbReference type="STRING" id="1296120.A0A1B9GHY3"/>
<dbReference type="Gene3D" id="3.40.50.1820">
    <property type="entry name" value="alpha/beta hydrolase"/>
    <property type="match status" value="1"/>
</dbReference>
<keyword evidence="7" id="KW-1185">Reference proteome</keyword>
<proteinExistence type="inferred from homology"/>
<dbReference type="SUPFAM" id="SSF82171">
    <property type="entry name" value="DPP6 N-terminal domain-like"/>
    <property type="match status" value="1"/>
</dbReference>
<name>A0A1B9GHY3_9TREE</name>
<dbReference type="Pfam" id="PF00326">
    <property type="entry name" value="Peptidase_S9"/>
    <property type="match status" value="2"/>
</dbReference>
<sequence length="745" mass="84385">MSPPKDFTHEGLIACPRPKPALPSPDGKLAISIVDQWDPAADVTTRTIHLIGMPFGNGQLLTPSTSPITLFTCMPKEAGSFFWLSNNDIAFFSGQTVKYFPIALSAEGECITSKHRELFTFPEGINASFLAFEETNGLLAFKAQVWEKDGVFENTAQLDEKKHGEGNGVRYDELFVRFKNKWRTPGKVYTIGQVRMVQEFGIWKTRDIDGQRYYNVLKGTGLVSAAGYFPSFQVALSPAHVAVAIRPPELCPALSARFDVYLFPLNPLCATYPLTALPINLTSGHNHGEVEYLVASKDGSKIAWTERAIELDEASKRNIFVWDRVTGKKEQWCKEWDVLPSRITFSHDAQSLYCVAEINGRLLPFHLSDPEAVPVQLYHEGCTESLTILDDERVLLFMSTMLDPHHDVLLYLTERDDGVELVREIVLDRLTDYTSPFIRHELKGLEREEFWFEGDEGKQVMSWIGKPKDWDRNTHKEKIYPLGEHLQSPAALTAFRDWWNIRWNPLIYAARGYFVMACNQTGSTGYGQKFVDDFKSQFGGRPVNDLEKGLKAALNEFPQIDPERCVALSASAGAQCIHFINGHNDRFNFKALVAHAGVFNATQFSYETEATTTLHRIGTRSGGLWSPALTRFGFDCRENGVDPNTSHFKYTDWDPANLIDRMSTPTLITHGTKDFRVPESNAICAFTVLQWRGIPSRLLRFPDEAHKIEKPANMRQWYEEVFRWLEQFVGRPSGEGGDQRQIDID</sequence>